<dbReference type="SMART" id="SM00700">
    <property type="entry name" value="JHBP"/>
    <property type="match status" value="1"/>
</dbReference>
<keyword evidence="1" id="KW-0732">Signal</keyword>
<feature type="non-terminal residue" evidence="5">
    <location>
        <position position="1"/>
    </location>
</feature>
<organism evidence="5">
    <name type="scientific">Cuerna arida</name>
    <dbReference type="NCBI Taxonomy" id="1464854"/>
    <lineage>
        <taxon>Eukaryota</taxon>
        <taxon>Metazoa</taxon>
        <taxon>Ecdysozoa</taxon>
        <taxon>Arthropoda</taxon>
        <taxon>Hexapoda</taxon>
        <taxon>Insecta</taxon>
        <taxon>Pterygota</taxon>
        <taxon>Neoptera</taxon>
        <taxon>Paraneoptera</taxon>
        <taxon>Hemiptera</taxon>
        <taxon>Auchenorrhyncha</taxon>
        <taxon>Membracoidea</taxon>
        <taxon>Cicadellidae</taxon>
        <taxon>Cicadellinae</taxon>
        <taxon>Proconiini</taxon>
        <taxon>Cuerna</taxon>
    </lineage>
</organism>
<keyword evidence="4" id="KW-1133">Transmembrane helix</keyword>
<evidence type="ECO:0000256" key="1">
    <source>
        <dbReference type="ARBA" id="ARBA00022729"/>
    </source>
</evidence>
<dbReference type="PANTHER" id="PTHR11008">
    <property type="entry name" value="PROTEIN TAKEOUT-LIKE PROTEIN"/>
    <property type="match status" value="1"/>
</dbReference>
<evidence type="ECO:0000256" key="3">
    <source>
        <dbReference type="ARBA" id="ARBA00060902"/>
    </source>
</evidence>
<comment type="similarity">
    <text evidence="3">Belongs to the TO family.</text>
</comment>
<dbReference type="InterPro" id="IPR010562">
    <property type="entry name" value="Haemolymph_juvenile_hormone-bd"/>
</dbReference>
<dbReference type="Gene3D" id="3.15.10.30">
    <property type="entry name" value="Haemolymph juvenile hormone binding protein"/>
    <property type="match status" value="1"/>
</dbReference>
<dbReference type="Pfam" id="PF06585">
    <property type="entry name" value="JHBP"/>
    <property type="match status" value="1"/>
</dbReference>
<keyword evidence="2" id="KW-0090">Biological rhythms</keyword>
<proteinExistence type="inferred from homology"/>
<keyword evidence="4" id="KW-0812">Transmembrane</keyword>
<sequence length="271" mass="30250">YKAGHTFPSAVTMWALWGVTIAAVLAYAGAAIIKGDIEVPTYTEPCYRNKPEFNDCVKRALQGIIPKLAKVGIPELELESIDPLRVAEMAMAYDANVIAGKVILKDTVTRGIGKLKIMAVRSVANDPTRFMMEIDFYIPKMVTGGFYSMQGHVGDIPITGGDTYNITMGGVSGTWRLTGSPLAENDQTFMRIDKFEVIPEVQALKVHANNLFKGNPELSTVTIAFVNRFWRELYDEMLPYAQESFDKTVRQILNKIFLKIPYDQLFPLAQQ</sequence>
<evidence type="ECO:0000256" key="4">
    <source>
        <dbReference type="SAM" id="Phobius"/>
    </source>
</evidence>
<dbReference type="FunFam" id="3.15.10.30:FF:000001">
    <property type="entry name" value="Takeout-like protein 1"/>
    <property type="match status" value="1"/>
</dbReference>
<reference evidence="5" key="1">
    <citation type="submission" date="2015-11" db="EMBL/GenBank/DDBJ databases">
        <title>De novo transcriptome assembly of four potential Pierce s Disease insect vectors from Arizona vineyards.</title>
        <authorList>
            <person name="Tassone E.E."/>
        </authorList>
    </citation>
    <scope>NUCLEOTIDE SEQUENCE</scope>
</reference>
<protein>
    <recommendedName>
        <fullName evidence="6">Lipid-binding serum glycoprotein N-terminal domain-containing protein</fullName>
    </recommendedName>
</protein>
<accession>A0A1B6EZ24</accession>
<dbReference type="PANTHER" id="PTHR11008:SF18">
    <property type="entry name" value="BCDNA.GH05536-RELATED"/>
    <property type="match status" value="1"/>
</dbReference>
<keyword evidence="4" id="KW-0472">Membrane</keyword>
<dbReference type="EMBL" id="GECZ01026527">
    <property type="protein sequence ID" value="JAS43242.1"/>
    <property type="molecule type" value="Transcribed_RNA"/>
</dbReference>
<dbReference type="InterPro" id="IPR038606">
    <property type="entry name" value="To_sf"/>
</dbReference>
<dbReference type="AlphaFoldDB" id="A0A1B6EZ24"/>
<evidence type="ECO:0000256" key="2">
    <source>
        <dbReference type="ARBA" id="ARBA00023108"/>
    </source>
</evidence>
<name>A0A1B6EZ24_9HEMI</name>
<gene>
    <name evidence="5" type="ORF">g.8765</name>
</gene>
<dbReference type="GO" id="GO:0007623">
    <property type="term" value="P:circadian rhythm"/>
    <property type="evidence" value="ECO:0007669"/>
    <property type="project" value="UniProtKB-ARBA"/>
</dbReference>
<dbReference type="GO" id="GO:0005615">
    <property type="term" value="C:extracellular space"/>
    <property type="evidence" value="ECO:0007669"/>
    <property type="project" value="TreeGrafter"/>
</dbReference>
<evidence type="ECO:0008006" key="6">
    <source>
        <dbReference type="Google" id="ProtNLM"/>
    </source>
</evidence>
<feature type="transmembrane region" description="Helical" evidence="4">
    <location>
        <begin position="14"/>
        <end position="33"/>
    </location>
</feature>
<evidence type="ECO:0000313" key="5">
    <source>
        <dbReference type="EMBL" id="JAS43242.1"/>
    </source>
</evidence>